<reference evidence="1 2" key="1">
    <citation type="submission" date="2024-06" db="EMBL/GenBank/DDBJ databases">
        <title>The Natural Products Discovery Center: Release of the First 8490 Sequenced Strains for Exploring Actinobacteria Biosynthetic Diversity.</title>
        <authorList>
            <person name="Kalkreuter E."/>
            <person name="Kautsar S.A."/>
            <person name="Yang D."/>
            <person name="Bader C.D."/>
            <person name="Teijaro C.N."/>
            <person name="Fluegel L."/>
            <person name="Davis C.M."/>
            <person name="Simpson J.R."/>
            <person name="Lauterbach L."/>
            <person name="Steele A.D."/>
            <person name="Gui C."/>
            <person name="Meng S."/>
            <person name="Li G."/>
            <person name="Viehrig K."/>
            <person name="Ye F."/>
            <person name="Su P."/>
            <person name="Kiefer A.F."/>
            <person name="Nichols A."/>
            <person name="Cepeda A.J."/>
            <person name="Yan W."/>
            <person name="Fan B."/>
            <person name="Jiang Y."/>
            <person name="Adhikari A."/>
            <person name="Zheng C.-J."/>
            <person name="Schuster L."/>
            <person name="Cowan T.M."/>
            <person name="Smanski M.J."/>
            <person name="Chevrette M.G."/>
            <person name="De Carvalho L.P.S."/>
            <person name="Shen B."/>
        </authorList>
    </citation>
    <scope>NUCLEOTIDE SEQUENCE [LARGE SCALE GENOMIC DNA]</scope>
    <source>
        <strain evidence="1 2">NPDC000155</strain>
    </source>
</reference>
<proteinExistence type="predicted"/>
<evidence type="ECO:0000313" key="2">
    <source>
        <dbReference type="Proteomes" id="UP001486207"/>
    </source>
</evidence>
<keyword evidence="2" id="KW-1185">Reference proteome</keyword>
<name>A0ABV1Y4P3_9ACTN</name>
<gene>
    <name evidence="1" type="ORF">ABT384_40080</name>
</gene>
<comment type="caution">
    <text evidence="1">The sequence shown here is derived from an EMBL/GenBank/DDBJ whole genome shotgun (WGS) entry which is preliminary data.</text>
</comment>
<sequence>MEEPCAPGTHEAALPVHLVVRVPEGLVRLGTGSVARAATELRPGETEHVLTSCTLRLRSPLRKADLDRVRPLLPRPDLPSLEWLAHVNDDRATALEQFVTGWYPAVPEAPEPPSMRPPALDLPEELRQFHRLARQRPRAMGVQNRILAASARLTDPLGEMLVLGEENQGGFYWSVPWTLEGAEADPVVWFREYDEPPIAEQEPLSGFLLQFSLYEAAMGADFLALPRRLTARQADRITAGLLPVPLRPFWPGAPTRFYVAPGLVLHISDEGDDDGDGEGDGARFSAWAGALHRSALAPLADAPVEWTRFDG</sequence>
<protein>
    <submittedName>
        <fullName evidence="1">Uncharacterized protein</fullName>
    </submittedName>
</protein>
<accession>A0ABV1Y4P3</accession>
<dbReference type="RefSeq" id="WP_190075486.1">
    <property type="nucleotide sequence ID" value="NZ_BNBM01000025.1"/>
</dbReference>
<organism evidence="1 2">
    <name type="scientific">Streptomyces lanatus</name>
    <dbReference type="NCBI Taxonomy" id="66900"/>
    <lineage>
        <taxon>Bacteria</taxon>
        <taxon>Bacillati</taxon>
        <taxon>Actinomycetota</taxon>
        <taxon>Actinomycetes</taxon>
        <taxon>Kitasatosporales</taxon>
        <taxon>Streptomycetaceae</taxon>
        <taxon>Streptomyces</taxon>
    </lineage>
</organism>
<evidence type="ECO:0000313" key="1">
    <source>
        <dbReference type="EMBL" id="MER7378814.1"/>
    </source>
</evidence>
<dbReference type="Proteomes" id="UP001486207">
    <property type="component" value="Unassembled WGS sequence"/>
</dbReference>
<dbReference type="EMBL" id="JBEPFB010000026">
    <property type="protein sequence ID" value="MER7378814.1"/>
    <property type="molecule type" value="Genomic_DNA"/>
</dbReference>